<evidence type="ECO:0000313" key="4">
    <source>
        <dbReference type="Proteomes" id="UP001155241"/>
    </source>
</evidence>
<comment type="caution">
    <text evidence="3">The sequence shown here is derived from an EMBL/GenBank/DDBJ whole genome shotgun (WGS) entry which is preliminary data.</text>
</comment>
<dbReference type="EMBL" id="JAMXLR010000079">
    <property type="protein sequence ID" value="MCO6046929.1"/>
    <property type="molecule type" value="Genomic_DNA"/>
</dbReference>
<dbReference type="InterPro" id="IPR013424">
    <property type="entry name" value="Ice-binding_C"/>
</dbReference>
<evidence type="ECO:0000256" key="2">
    <source>
        <dbReference type="SAM" id="SignalP"/>
    </source>
</evidence>
<evidence type="ECO:0000313" key="3">
    <source>
        <dbReference type="EMBL" id="MCO6046929.1"/>
    </source>
</evidence>
<protein>
    <submittedName>
        <fullName evidence="3">PEP-CTERM sorting domain-containing protein</fullName>
    </submittedName>
</protein>
<feature type="chain" id="PRO_5040824870" evidence="2">
    <location>
        <begin position="24"/>
        <end position="271"/>
    </location>
</feature>
<dbReference type="Proteomes" id="UP001155241">
    <property type="component" value="Unassembled WGS sequence"/>
</dbReference>
<dbReference type="NCBIfam" id="TIGR02595">
    <property type="entry name" value="PEP_CTERM"/>
    <property type="match status" value="1"/>
</dbReference>
<feature type="transmembrane region" description="Helical" evidence="1">
    <location>
        <begin position="249"/>
        <end position="265"/>
    </location>
</feature>
<evidence type="ECO:0000256" key="1">
    <source>
        <dbReference type="SAM" id="Phobius"/>
    </source>
</evidence>
<keyword evidence="4" id="KW-1185">Reference proteome</keyword>
<name>A0A9X2FE22_9BACT</name>
<accession>A0A9X2FE22</accession>
<keyword evidence="2" id="KW-0732">Signal</keyword>
<organism evidence="3 4">
    <name type="scientific">Aeoliella straminimaris</name>
    <dbReference type="NCBI Taxonomy" id="2954799"/>
    <lineage>
        <taxon>Bacteria</taxon>
        <taxon>Pseudomonadati</taxon>
        <taxon>Planctomycetota</taxon>
        <taxon>Planctomycetia</taxon>
        <taxon>Pirellulales</taxon>
        <taxon>Lacipirellulaceae</taxon>
        <taxon>Aeoliella</taxon>
    </lineage>
</organism>
<feature type="signal peptide" evidence="2">
    <location>
        <begin position="1"/>
        <end position="23"/>
    </location>
</feature>
<keyword evidence="1" id="KW-1133">Transmembrane helix</keyword>
<keyword evidence="1" id="KW-0812">Transmembrane</keyword>
<sequence length="271" mass="29325">MIRVFLAAAAIGVFTLLMPPVHAQGNPHTQVMPPESHPFGKSHDEWSAEWWQWAVSLPADNHPLFDTAEAGAGQPSDHVWFLGGTFTSIPDPNNPDLVVGEADRAITVPSGTALFFPVMNAISLEFEEAPSSEEDLREEARFLGDHRTGLFAEVDGVEILDLDSYRVETPLFTLGPLPDNNIVGVPEGQTLVGVDDGVYLMLAPLSVGEHSLDFGGALVLPENGFEFRLDIHYDITVVPRGRAGAIPEPATVSLVAVGCLGFAVLRRRRRA</sequence>
<proteinExistence type="predicted"/>
<reference evidence="3" key="1">
    <citation type="submission" date="2022-06" db="EMBL/GenBank/DDBJ databases">
        <title>Aeoliella straminimaris, a novel planctomycete from sediments.</title>
        <authorList>
            <person name="Vitorino I.R."/>
            <person name="Lage O.M."/>
        </authorList>
    </citation>
    <scope>NUCLEOTIDE SEQUENCE</scope>
    <source>
        <strain evidence="3">ICT_H6.2</strain>
    </source>
</reference>
<keyword evidence="1" id="KW-0472">Membrane</keyword>
<gene>
    <name evidence="3" type="ORF">NG895_23765</name>
</gene>
<dbReference type="RefSeq" id="WP_252855044.1">
    <property type="nucleotide sequence ID" value="NZ_JAMXLR010000079.1"/>
</dbReference>
<dbReference type="AlphaFoldDB" id="A0A9X2FE22"/>